<organism evidence="2 3">
    <name type="scientific">Thalassiosira oceanica</name>
    <name type="common">Marine diatom</name>
    <dbReference type="NCBI Taxonomy" id="159749"/>
    <lineage>
        <taxon>Eukaryota</taxon>
        <taxon>Sar</taxon>
        <taxon>Stramenopiles</taxon>
        <taxon>Ochrophyta</taxon>
        <taxon>Bacillariophyta</taxon>
        <taxon>Coscinodiscophyceae</taxon>
        <taxon>Thalassiosirophycidae</taxon>
        <taxon>Thalassiosirales</taxon>
        <taxon>Thalassiosiraceae</taxon>
        <taxon>Thalassiosira</taxon>
    </lineage>
</organism>
<name>K0TPG7_THAOC</name>
<feature type="non-terminal residue" evidence="2">
    <location>
        <position position="434"/>
    </location>
</feature>
<reference evidence="2 3" key="1">
    <citation type="journal article" date="2012" name="Genome Biol.">
        <title>Genome and low-iron response of an oceanic diatom adapted to chronic iron limitation.</title>
        <authorList>
            <person name="Lommer M."/>
            <person name="Specht M."/>
            <person name="Roy A.S."/>
            <person name="Kraemer L."/>
            <person name="Andreson R."/>
            <person name="Gutowska M.A."/>
            <person name="Wolf J."/>
            <person name="Bergner S.V."/>
            <person name="Schilhabel M.B."/>
            <person name="Klostermeier U.C."/>
            <person name="Beiko R.G."/>
            <person name="Rosenstiel P."/>
            <person name="Hippler M."/>
            <person name="Laroche J."/>
        </authorList>
    </citation>
    <scope>NUCLEOTIDE SEQUENCE [LARGE SCALE GENOMIC DNA]</scope>
    <source>
        <strain evidence="2 3">CCMP1005</strain>
    </source>
</reference>
<feature type="compositionally biased region" description="Gly residues" evidence="1">
    <location>
        <begin position="376"/>
        <end position="393"/>
    </location>
</feature>
<feature type="region of interest" description="Disordered" evidence="1">
    <location>
        <begin position="371"/>
        <end position="434"/>
    </location>
</feature>
<feature type="compositionally biased region" description="Polar residues" evidence="1">
    <location>
        <begin position="323"/>
        <end position="347"/>
    </location>
</feature>
<evidence type="ECO:0000313" key="2">
    <source>
        <dbReference type="EMBL" id="EJK77926.1"/>
    </source>
</evidence>
<keyword evidence="3" id="KW-1185">Reference proteome</keyword>
<evidence type="ECO:0000313" key="3">
    <source>
        <dbReference type="Proteomes" id="UP000266841"/>
    </source>
</evidence>
<feature type="region of interest" description="Disordered" evidence="1">
    <location>
        <begin position="150"/>
        <end position="190"/>
    </location>
</feature>
<evidence type="ECO:0000256" key="1">
    <source>
        <dbReference type="SAM" id="MobiDB-lite"/>
    </source>
</evidence>
<dbReference type="EMBL" id="AGNL01000222">
    <property type="protein sequence ID" value="EJK77926.1"/>
    <property type="molecule type" value="Genomic_DNA"/>
</dbReference>
<feature type="compositionally biased region" description="Low complexity" evidence="1">
    <location>
        <begin position="150"/>
        <end position="161"/>
    </location>
</feature>
<dbReference type="Proteomes" id="UP000266841">
    <property type="component" value="Unassembled WGS sequence"/>
</dbReference>
<feature type="region of interest" description="Disordered" evidence="1">
    <location>
        <begin position="1"/>
        <end position="20"/>
    </location>
</feature>
<feature type="region of interest" description="Disordered" evidence="1">
    <location>
        <begin position="323"/>
        <end position="354"/>
    </location>
</feature>
<gene>
    <name evidence="2" type="ORF">THAOC_00206</name>
</gene>
<proteinExistence type="predicted"/>
<comment type="caution">
    <text evidence="2">The sequence shown here is derived from an EMBL/GenBank/DDBJ whole genome shotgun (WGS) entry which is preliminary data.</text>
</comment>
<protein>
    <submittedName>
        <fullName evidence="2">Uncharacterized protein</fullName>
    </submittedName>
</protein>
<dbReference type="AlphaFoldDB" id="K0TPG7"/>
<feature type="compositionally biased region" description="Gly residues" evidence="1">
    <location>
        <begin position="412"/>
        <end position="423"/>
    </location>
</feature>
<accession>K0TPG7</accession>
<sequence>MSGSVHRPSRHKTCPPAGRGVASAARVLGDIGVRGVGRHPLLGVGESLAPLSSGSSHWLPWRRGVSWTAWRARGGVVGVGKSSTPGVLGQISSTASEAWRQRRVMSLKSPGSLVLERHRGHAVTRALEVGSSHWWPQRYGKSSAARGGVVGVGESVGAPPRQRGRPRPRGIEWTRPGRPSHTPARRLGAWAGGHSTLGRWPAAGLSAPLRLDQRLLGIGERRGARDGIRCRTARTEDCSSRLRPWQSWCLSPRLGARHRRKPLRFRDARLVAASNQNAMHTAHNNTSPSSRDIIIDIVPTIPPQREPSRRARSASAAAEIIQTSHAETQRCPPTSTSSVKCHSNTMKLRSGKKKQLTPTKVKHRYNGIGMRLRSGRGVGGNKSGRGVQGGVGGVSKRAGRRGRGGDARASSWGGGAKGGGARDGVGVLPDGICA</sequence>